<dbReference type="Proteomes" id="UP001472978">
    <property type="component" value="Unassembled WGS sequence"/>
</dbReference>
<dbReference type="SUPFAM" id="SSF53335">
    <property type="entry name" value="S-adenosyl-L-methionine-dependent methyltransferases"/>
    <property type="match status" value="1"/>
</dbReference>
<comment type="caution">
    <text evidence="4">The sequence shown here is derived from an EMBL/GenBank/DDBJ whole genome shotgun (WGS) entry which is preliminary data.</text>
</comment>
<evidence type="ECO:0000256" key="2">
    <source>
        <dbReference type="SAM" id="Phobius"/>
    </source>
</evidence>
<dbReference type="InterPro" id="IPR036291">
    <property type="entry name" value="NAD(P)-bd_dom_sf"/>
</dbReference>
<dbReference type="CDD" id="cd05237">
    <property type="entry name" value="UDP_invert_4-6DH_SDR_e"/>
    <property type="match status" value="1"/>
</dbReference>
<feature type="transmembrane region" description="Helical" evidence="2">
    <location>
        <begin position="84"/>
        <end position="105"/>
    </location>
</feature>
<gene>
    <name evidence="4" type="ORF">ABE957_15345</name>
</gene>
<dbReference type="SUPFAM" id="SSF51735">
    <property type="entry name" value="NAD(P)-binding Rossmann-fold domains"/>
    <property type="match status" value="1"/>
</dbReference>
<evidence type="ECO:0000256" key="1">
    <source>
        <dbReference type="ARBA" id="ARBA00007430"/>
    </source>
</evidence>
<feature type="transmembrane region" description="Helical" evidence="2">
    <location>
        <begin position="50"/>
        <end position="72"/>
    </location>
</feature>
<dbReference type="Pfam" id="PF13727">
    <property type="entry name" value="CoA_binding_3"/>
    <property type="match status" value="1"/>
</dbReference>
<dbReference type="PANTHER" id="PTHR43318">
    <property type="entry name" value="UDP-N-ACETYLGLUCOSAMINE 4,6-DEHYDRATASE"/>
    <property type="match status" value="1"/>
</dbReference>
<keyword evidence="2" id="KW-0472">Membrane</keyword>
<name>A0ABV1N8J1_9GAMM</name>
<sequence>MSWILQRALRLSRRQKCFIQLILDAPLLSASLLLAIILKQESMAPLLDPHITMTLLITLPITLAIFFWLGLYRILIRYVGVKMLHTLAAGVMASSLVIWTTSALLGSSLHASTLAIYSILAMCSVGGIRFFSRSLFHRNSMRHKARVIIYGAGTAGSQLVSSLRKGSEFIPIAFVDDWKGMHGTIVEGIKVYSPDFLNHLISTMKVERILLAMPSISRSRRQEIIASLENMNVTIQTIPGMEEIVNGDAKPGQIRDVAVEDLLGRDPVPPRLDLLDANIRDKVVMVTGAGGSIGSELSRQIMRLGPKKLLLLDTCEYALYTIEKELEEIQIHEKRPTISIALIGSVQEEKRINSIMKAYRVQTLYHAAAYKHVPMVEYNLIEGIKNNVFGTLSTARAAIAAEVENFILVSTDKAVRPTNMMGATKRLAELICQAFANSQDKTRFCMVRFGNVLGSSGSVIPLFRRQIAQGGPLTVTHESITRYFMTIPEAASLVLQAGAMGKGGDVFVLDMGEPVKISALASRMIRLSGLEIKSKENPYGDIEIIYSGLRPGEKLFEELLIGKNATGTDHPRIHSAREPYWKWPKLKIFMDNLQEAINSQDIKTLHNLILQSPAGFCPQTPIVDKLWCIGREVSEMPATHSADFAEKNNSDAPLQHMKTNILMKNYNNCPLDS</sequence>
<evidence type="ECO:0000313" key="5">
    <source>
        <dbReference type="Proteomes" id="UP001472978"/>
    </source>
</evidence>
<dbReference type="Gene3D" id="3.40.50.720">
    <property type="entry name" value="NAD(P)-binding Rossmann-like Domain"/>
    <property type="match status" value="2"/>
</dbReference>
<keyword evidence="5" id="KW-1185">Reference proteome</keyword>
<dbReference type="InterPro" id="IPR029063">
    <property type="entry name" value="SAM-dependent_MTases_sf"/>
</dbReference>
<dbReference type="RefSeq" id="WP_349759538.1">
    <property type="nucleotide sequence ID" value="NZ_JBEGCI010000015.1"/>
</dbReference>
<dbReference type="Pfam" id="PF02719">
    <property type="entry name" value="Polysacc_synt_2"/>
    <property type="match status" value="1"/>
</dbReference>
<proteinExistence type="inferred from homology"/>
<dbReference type="InterPro" id="IPR051203">
    <property type="entry name" value="Polysaccharide_Synthase-Rel"/>
</dbReference>
<accession>A0ABV1N8J1</accession>
<comment type="similarity">
    <text evidence="1">Belongs to the polysaccharide synthase family.</text>
</comment>
<evidence type="ECO:0000259" key="3">
    <source>
        <dbReference type="Pfam" id="PF02719"/>
    </source>
</evidence>
<keyword evidence="2" id="KW-0812">Transmembrane</keyword>
<feature type="domain" description="Polysaccharide biosynthesis protein CapD-like" evidence="3">
    <location>
        <begin position="284"/>
        <end position="576"/>
    </location>
</feature>
<feature type="transmembrane region" description="Helical" evidence="2">
    <location>
        <begin position="111"/>
        <end position="132"/>
    </location>
</feature>
<reference evidence="4 5" key="1">
    <citation type="submission" date="2024-05" db="EMBL/GenBank/DDBJ databases">
        <title>Halomonas sp. CS7 16S ribosomal RNA gene Genome sequencing and assembly.</title>
        <authorList>
            <person name="Yook S."/>
        </authorList>
    </citation>
    <scope>NUCLEOTIDE SEQUENCE [LARGE SCALE GENOMIC DNA]</scope>
    <source>
        <strain evidence="4 5">CS7</strain>
    </source>
</reference>
<organism evidence="4 5">
    <name type="scientific">Halomonas pelophila</name>
    <dbReference type="NCBI Taxonomy" id="3151122"/>
    <lineage>
        <taxon>Bacteria</taxon>
        <taxon>Pseudomonadati</taxon>
        <taxon>Pseudomonadota</taxon>
        <taxon>Gammaproteobacteria</taxon>
        <taxon>Oceanospirillales</taxon>
        <taxon>Halomonadaceae</taxon>
        <taxon>Halomonas</taxon>
    </lineage>
</organism>
<evidence type="ECO:0000313" key="4">
    <source>
        <dbReference type="EMBL" id="MEQ6890047.1"/>
    </source>
</evidence>
<protein>
    <submittedName>
        <fullName evidence="4">Nucleoside-diphosphate sugar epimerase/dehydratase</fullName>
    </submittedName>
</protein>
<dbReference type="InterPro" id="IPR003869">
    <property type="entry name" value="Polysac_CapD-like"/>
</dbReference>
<dbReference type="PANTHER" id="PTHR43318:SF1">
    <property type="entry name" value="POLYSACCHARIDE BIOSYNTHESIS PROTEIN EPSC-RELATED"/>
    <property type="match status" value="1"/>
</dbReference>
<feature type="transmembrane region" description="Helical" evidence="2">
    <location>
        <begin position="21"/>
        <end position="38"/>
    </location>
</feature>
<keyword evidence="2" id="KW-1133">Transmembrane helix</keyword>
<dbReference type="EMBL" id="JBEGCI010000015">
    <property type="protein sequence ID" value="MEQ6890047.1"/>
    <property type="molecule type" value="Genomic_DNA"/>
</dbReference>